<evidence type="ECO:0000256" key="12">
    <source>
        <dbReference type="ARBA" id="ARBA00047899"/>
    </source>
</evidence>
<dbReference type="InterPro" id="IPR001245">
    <property type="entry name" value="Ser-Thr/Tyr_kinase_cat_dom"/>
</dbReference>
<name>A0AAD4EQZ2_9PEZI</name>
<feature type="compositionally biased region" description="Low complexity" evidence="15">
    <location>
        <begin position="611"/>
        <end position="623"/>
    </location>
</feature>
<dbReference type="GO" id="GO:0005524">
    <property type="term" value="F:ATP binding"/>
    <property type="evidence" value="ECO:0007669"/>
    <property type="project" value="UniProtKB-UniRule"/>
</dbReference>
<keyword evidence="4" id="KW-0723">Serine/threonine-protein kinase</keyword>
<dbReference type="SMART" id="SM00220">
    <property type="entry name" value="S_TKc"/>
    <property type="match status" value="1"/>
</dbReference>
<dbReference type="EMBL" id="JAHCVI010000004">
    <property type="protein sequence ID" value="KAG7286001.1"/>
    <property type="molecule type" value="Genomic_DNA"/>
</dbReference>
<feature type="domain" description="Protein kinase" evidence="16">
    <location>
        <begin position="70"/>
        <end position="385"/>
    </location>
</feature>
<evidence type="ECO:0000256" key="2">
    <source>
        <dbReference type="ARBA" id="ARBA00012513"/>
    </source>
</evidence>
<evidence type="ECO:0000256" key="8">
    <source>
        <dbReference type="ARBA" id="ARBA00022840"/>
    </source>
</evidence>
<comment type="catalytic activity">
    <reaction evidence="13">
        <text>L-seryl-[protein] + ATP = O-phospho-L-seryl-[protein] + ADP + H(+)</text>
        <dbReference type="Rhea" id="RHEA:17989"/>
        <dbReference type="Rhea" id="RHEA-COMP:9863"/>
        <dbReference type="Rhea" id="RHEA-COMP:11604"/>
        <dbReference type="ChEBI" id="CHEBI:15378"/>
        <dbReference type="ChEBI" id="CHEBI:29999"/>
        <dbReference type="ChEBI" id="CHEBI:30616"/>
        <dbReference type="ChEBI" id="CHEBI:83421"/>
        <dbReference type="ChEBI" id="CHEBI:456216"/>
        <dbReference type="EC" id="2.7.11.1"/>
    </reaction>
</comment>
<dbReference type="Gene3D" id="1.10.510.10">
    <property type="entry name" value="Transferase(Phosphotransferase) domain 1"/>
    <property type="match status" value="1"/>
</dbReference>
<dbReference type="PROSITE" id="PS00108">
    <property type="entry name" value="PROTEIN_KINASE_ST"/>
    <property type="match status" value="1"/>
</dbReference>
<dbReference type="GO" id="GO:0034727">
    <property type="term" value="P:piecemeal microautophagy of the nucleus"/>
    <property type="evidence" value="ECO:0007669"/>
    <property type="project" value="TreeGrafter"/>
</dbReference>
<dbReference type="GO" id="GO:0000422">
    <property type="term" value="P:autophagy of mitochondrion"/>
    <property type="evidence" value="ECO:0007669"/>
    <property type="project" value="TreeGrafter"/>
</dbReference>
<dbReference type="GO" id="GO:0034045">
    <property type="term" value="C:phagophore assembly site membrane"/>
    <property type="evidence" value="ECO:0007669"/>
    <property type="project" value="UniProtKB-SubCell"/>
</dbReference>
<dbReference type="PROSITE" id="PS00107">
    <property type="entry name" value="PROTEIN_KINASE_ATP"/>
    <property type="match status" value="1"/>
</dbReference>
<dbReference type="InterPro" id="IPR045269">
    <property type="entry name" value="Atg1-like"/>
</dbReference>
<keyword evidence="6 14" id="KW-0547">Nucleotide-binding</keyword>
<feature type="compositionally biased region" description="Polar residues" evidence="15">
    <location>
        <begin position="11"/>
        <end position="24"/>
    </location>
</feature>
<gene>
    <name evidence="17" type="ORF">NEMBOFW57_008297</name>
</gene>
<evidence type="ECO:0000256" key="10">
    <source>
        <dbReference type="ARBA" id="ARBA00023006"/>
    </source>
</evidence>
<feature type="compositionally biased region" description="Acidic residues" evidence="15">
    <location>
        <begin position="727"/>
        <end position="736"/>
    </location>
</feature>
<feature type="compositionally biased region" description="Basic residues" evidence="15">
    <location>
        <begin position="487"/>
        <end position="496"/>
    </location>
</feature>
<evidence type="ECO:0000256" key="3">
    <source>
        <dbReference type="ARBA" id="ARBA00022448"/>
    </source>
</evidence>
<dbReference type="Proteomes" id="UP001197093">
    <property type="component" value="Unassembled WGS sequence"/>
</dbReference>
<evidence type="ECO:0000313" key="17">
    <source>
        <dbReference type="EMBL" id="KAG7286001.1"/>
    </source>
</evidence>
<evidence type="ECO:0000256" key="15">
    <source>
        <dbReference type="SAM" id="MobiDB-lite"/>
    </source>
</evidence>
<dbReference type="GO" id="GO:0005829">
    <property type="term" value="C:cytosol"/>
    <property type="evidence" value="ECO:0007669"/>
    <property type="project" value="TreeGrafter"/>
</dbReference>
<evidence type="ECO:0000256" key="9">
    <source>
        <dbReference type="ARBA" id="ARBA00022927"/>
    </source>
</evidence>
<feature type="region of interest" description="Disordered" evidence="15">
    <location>
        <begin position="853"/>
        <end position="876"/>
    </location>
</feature>
<dbReference type="GO" id="GO:0015031">
    <property type="term" value="P:protein transport"/>
    <property type="evidence" value="ECO:0007669"/>
    <property type="project" value="UniProtKB-KW"/>
</dbReference>
<evidence type="ECO:0000259" key="16">
    <source>
        <dbReference type="PROSITE" id="PS50011"/>
    </source>
</evidence>
<dbReference type="AlphaFoldDB" id="A0AAD4EQZ2"/>
<evidence type="ECO:0000256" key="1">
    <source>
        <dbReference type="ARBA" id="ARBA00004623"/>
    </source>
</evidence>
<dbReference type="GO" id="GO:0005776">
    <property type="term" value="C:autophagosome"/>
    <property type="evidence" value="ECO:0007669"/>
    <property type="project" value="TreeGrafter"/>
</dbReference>
<dbReference type="InterPro" id="IPR017441">
    <property type="entry name" value="Protein_kinase_ATP_BS"/>
</dbReference>
<keyword evidence="3" id="KW-0813">Transport</keyword>
<dbReference type="GO" id="GO:0000045">
    <property type="term" value="P:autophagosome assembly"/>
    <property type="evidence" value="ECO:0007669"/>
    <property type="project" value="TreeGrafter"/>
</dbReference>
<keyword evidence="10" id="KW-0072">Autophagy</keyword>
<evidence type="ECO:0000256" key="5">
    <source>
        <dbReference type="ARBA" id="ARBA00022679"/>
    </source>
</evidence>
<feature type="region of interest" description="Disordered" evidence="15">
    <location>
        <begin position="1"/>
        <end position="24"/>
    </location>
</feature>
<dbReference type="GO" id="GO:0042594">
    <property type="term" value="P:response to starvation"/>
    <property type="evidence" value="ECO:0007669"/>
    <property type="project" value="TreeGrafter"/>
</dbReference>
<comment type="caution">
    <text evidence="17">The sequence shown here is derived from an EMBL/GenBank/DDBJ whole genome shotgun (WGS) entry which is preliminary data.</text>
</comment>
<keyword evidence="5" id="KW-0808">Transferase</keyword>
<organism evidence="17 18">
    <name type="scientific">Staphylotrichum longicolle</name>
    <dbReference type="NCBI Taxonomy" id="669026"/>
    <lineage>
        <taxon>Eukaryota</taxon>
        <taxon>Fungi</taxon>
        <taxon>Dikarya</taxon>
        <taxon>Ascomycota</taxon>
        <taxon>Pezizomycotina</taxon>
        <taxon>Sordariomycetes</taxon>
        <taxon>Sordariomycetidae</taxon>
        <taxon>Sordariales</taxon>
        <taxon>Chaetomiaceae</taxon>
        <taxon>Staphylotrichum</taxon>
    </lineage>
</organism>
<dbReference type="Gene3D" id="3.30.200.20">
    <property type="entry name" value="Phosphorylase Kinase, domain 1"/>
    <property type="match status" value="1"/>
</dbReference>
<dbReference type="EC" id="2.7.11.1" evidence="2"/>
<evidence type="ECO:0000256" key="4">
    <source>
        <dbReference type="ARBA" id="ARBA00022527"/>
    </source>
</evidence>
<comment type="catalytic activity">
    <reaction evidence="12">
        <text>L-threonyl-[protein] + ATP = O-phospho-L-threonyl-[protein] + ADP + H(+)</text>
        <dbReference type="Rhea" id="RHEA:46608"/>
        <dbReference type="Rhea" id="RHEA-COMP:11060"/>
        <dbReference type="Rhea" id="RHEA-COMP:11605"/>
        <dbReference type="ChEBI" id="CHEBI:15378"/>
        <dbReference type="ChEBI" id="CHEBI:30013"/>
        <dbReference type="ChEBI" id="CHEBI:30616"/>
        <dbReference type="ChEBI" id="CHEBI:61977"/>
        <dbReference type="ChEBI" id="CHEBI:456216"/>
        <dbReference type="EC" id="2.7.11.1"/>
    </reaction>
</comment>
<keyword evidence="8 14" id="KW-0067">ATP-binding</keyword>
<evidence type="ECO:0000256" key="11">
    <source>
        <dbReference type="ARBA" id="ARBA00030237"/>
    </source>
</evidence>
<dbReference type="SUPFAM" id="SSF56112">
    <property type="entry name" value="Protein kinase-like (PK-like)"/>
    <property type="match status" value="1"/>
</dbReference>
<dbReference type="GO" id="GO:0061709">
    <property type="term" value="P:reticulophagy"/>
    <property type="evidence" value="ECO:0007669"/>
    <property type="project" value="TreeGrafter"/>
</dbReference>
<keyword evidence="9" id="KW-0653">Protein transport</keyword>
<feature type="compositionally biased region" description="Polar residues" evidence="15">
    <location>
        <begin position="626"/>
        <end position="637"/>
    </location>
</feature>
<dbReference type="CDD" id="cd00180">
    <property type="entry name" value="PKc"/>
    <property type="match status" value="1"/>
</dbReference>
<feature type="compositionally biased region" description="Low complexity" evidence="15">
    <location>
        <begin position="548"/>
        <end position="576"/>
    </location>
</feature>
<feature type="binding site" evidence="14">
    <location>
        <position position="101"/>
    </location>
    <ligand>
        <name>ATP</name>
        <dbReference type="ChEBI" id="CHEBI:30616"/>
    </ligand>
</feature>
<keyword evidence="7" id="KW-0418">Kinase</keyword>
<evidence type="ECO:0000256" key="6">
    <source>
        <dbReference type="ARBA" id="ARBA00022741"/>
    </source>
</evidence>
<evidence type="ECO:0000256" key="7">
    <source>
        <dbReference type="ARBA" id="ARBA00022777"/>
    </source>
</evidence>
<dbReference type="Pfam" id="PF07714">
    <property type="entry name" value="PK_Tyr_Ser-Thr"/>
    <property type="match status" value="1"/>
</dbReference>
<dbReference type="InterPro" id="IPR008271">
    <property type="entry name" value="Ser/Thr_kinase_AS"/>
</dbReference>
<proteinExistence type="predicted"/>
<dbReference type="InterPro" id="IPR000719">
    <property type="entry name" value="Prot_kinase_dom"/>
</dbReference>
<comment type="subcellular location">
    <subcellularLocation>
        <location evidence="1">Preautophagosomal structure membrane</location>
        <topology evidence="1">Peripheral membrane protein</topology>
    </subcellularLocation>
</comment>
<keyword evidence="18" id="KW-1185">Reference proteome</keyword>
<feature type="compositionally biased region" description="Pro residues" evidence="15">
    <location>
        <begin position="585"/>
        <end position="602"/>
    </location>
</feature>
<dbReference type="GO" id="GO:0010506">
    <property type="term" value="P:regulation of autophagy"/>
    <property type="evidence" value="ECO:0007669"/>
    <property type="project" value="InterPro"/>
</dbReference>
<feature type="compositionally biased region" description="Acidic residues" evidence="15">
    <location>
        <begin position="748"/>
        <end position="763"/>
    </location>
</feature>
<feature type="region of interest" description="Disordered" evidence="15">
    <location>
        <begin position="675"/>
        <end position="780"/>
    </location>
</feature>
<reference evidence="17" key="1">
    <citation type="submission" date="2023-02" db="EMBL/GenBank/DDBJ databases">
        <authorList>
            <person name="Palmer J.M."/>
        </authorList>
    </citation>
    <scope>NUCLEOTIDE SEQUENCE</scope>
    <source>
        <strain evidence="17">FW57</strain>
    </source>
</reference>
<evidence type="ECO:0000256" key="13">
    <source>
        <dbReference type="ARBA" id="ARBA00048679"/>
    </source>
</evidence>
<accession>A0AAD4EQZ2</accession>
<protein>
    <recommendedName>
        <fullName evidence="2">non-specific serine/threonine protein kinase</fullName>
        <ecNumber evidence="2">2.7.11.1</ecNumber>
    </recommendedName>
    <alternativeName>
        <fullName evidence="11">Autophagy-related protein 1</fullName>
    </alternativeName>
</protein>
<feature type="compositionally biased region" description="Gly residues" evidence="15">
    <location>
        <begin position="683"/>
        <end position="693"/>
    </location>
</feature>
<feature type="compositionally biased region" description="Basic and acidic residues" evidence="15">
    <location>
        <begin position="713"/>
        <end position="722"/>
    </location>
</feature>
<feature type="region of interest" description="Disordered" evidence="15">
    <location>
        <begin position="484"/>
        <end position="648"/>
    </location>
</feature>
<evidence type="ECO:0000256" key="14">
    <source>
        <dbReference type="PROSITE-ProRule" id="PRU10141"/>
    </source>
</evidence>
<sequence>MGDPGDGWQTVMPTSHSGMERLSQSQLEQCERQILREWEASPHHWSGIGKHTPVNDQTEAKKLHNSRFKLACDTPLGSGSFGVVQKVLFQSNNRSICLARKIVHPPYRKYPLEKLRDEANVMEKLDHEHIVKLVGTYCLQSSLFILLWPVAVCNLDRLLADIDSLRTGQGDREDIIGRLHALDLKDLAAVNCPPARTSPNRCNCPLQYLRQITGCITRAVAYCHDANIRHLDLKPSNILLSSGRVYLADFGIAKDVHNRDNTMTIGAQGTPKWRAPEVQQTYNNWSMKAADVYSLGLVLFNIATTIYYAPLDDFDAILKETSSARDERLRQYARNLEARALATQQVEDVNAPTFGPRHIVHLASKMVSKDPASRPVIQQVNSELVELGGIEQVYHSPCCKSSSRFVTERMNTKLRVAMDERNRLRLEHDEMAKRLRSLEANHETYETRLVNERKAHGENIAKLQVQLDRERTERKRLEALVAEMQQHHNRRQHRPGIPRPATERKPVHADPSPGGLMTRTRTHPSAVPASQHRPPPPPTYIQHPSPAPSTTSHHTSPRPSYSQTAAAAITPLAAAPSRRDSLIPTPSPIPSPLPPHHTPSPTPSSDLTNFPLRSRPSGSRLPRAVNPTTPIRSNTPLLNRDLSSTDTSQYSMSSSVFSLNRLSLSKASLGAESGVSSVVGTPEQGGQGQGQGQGQIKEGSGRTVVPVPGPGKFGEKGGEKEGGNGNENEDENESGEEEHGLGLGMTDPEVEPAEPEPEPESENAFEHLHHHQQQHHHHEVERMRMRRRESVVSGVSMASGVSAVSGRSGMAGAGETGSVVSGSVSVGGGGVLSPVLSGSVMSSPRMVHAQVEGVRGGVPPLPTAKSWADVARKRGR</sequence>
<dbReference type="PANTHER" id="PTHR24348">
    <property type="entry name" value="SERINE/THREONINE-PROTEIN KINASE UNC-51-RELATED"/>
    <property type="match status" value="1"/>
</dbReference>
<feature type="compositionally biased region" description="Basic residues" evidence="15">
    <location>
        <begin position="768"/>
        <end position="777"/>
    </location>
</feature>
<dbReference type="PANTHER" id="PTHR24348:SF22">
    <property type="entry name" value="NON-SPECIFIC SERINE_THREONINE PROTEIN KINASE"/>
    <property type="match status" value="1"/>
</dbReference>
<dbReference type="InterPro" id="IPR011009">
    <property type="entry name" value="Kinase-like_dom_sf"/>
</dbReference>
<evidence type="ECO:0000313" key="18">
    <source>
        <dbReference type="Proteomes" id="UP001197093"/>
    </source>
</evidence>
<dbReference type="GO" id="GO:0004674">
    <property type="term" value="F:protein serine/threonine kinase activity"/>
    <property type="evidence" value="ECO:0007669"/>
    <property type="project" value="UniProtKB-KW"/>
</dbReference>
<dbReference type="PROSITE" id="PS50011">
    <property type="entry name" value="PROTEIN_KINASE_DOM"/>
    <property type="match status" value="1"/>
</dbReference>